<gene>
    <name evidence="2" type="ORF">G5C66_07950</name>
</gene>
<dbReference type="AlphaFoldDB" id="A0A6M1R4P1"/>
<organism evidence="2 3">
    <name type="scientific">Nocardioides turkmenicus</name>
    <dbReference type="NCBI Taxonomy" id="2711220"/>
    <lineage>
        <taxon>Bacteria</taxon>
        <taxon>Bacillati</taxon>
        <taxon>Actinomycetota</taxon>
        <taxon>Actinomycetes</taxon>
        <taxon>Propionibacteriales</taxon>
        <taxon>Nocardioidaceae</taxon>
        <taxon>Nocardioides</taxon>
    </lineage>
</organism>
<dbReference type="SUPFAM" id="SSF50998">
    <property type="entry name" value="Quinoprotein alcohol dehydrogenase-like"/>
    <property type="match status" value="1"/>
</dbReference>
<feature type="transmembrane region" description="Helical" evidence="1">
    <location>
        <begin position="12"/>
        <end position="30"/>
    </location>
</feature>
<keyword evidence="1" id="KW-1133">Transmembrane helix</keyword>
<keyword evidence="3" id="KW-1185">Reference proteome</keyword>
<evidence type="ECO:0000313" key="3">
    <source>
        <dbReference type="Proteomes" id="UP000483261"/>
    </source>
</evidence>
<protein>
    <submittedName>
        <fullName evidence="2">PQQ-binding-like beta-propeller repeat protein</fullName>
    </submittedName>
</protein>
<keyword evidence="1" id="KW-0812">Transmembrane</keyword>
<keyword evidence="1" id="KW-0472">Membrane</keyword>
<sequence length="435" mass="47358">MAVSSGAKKALVSVGVLAVIGALLVGIGHWRAHDLMAGDVVWHTKVDDGPQEAVVVRDRIYTYEDDRLAIRDLSTGRTVAEEYQDGILAHVGDSGHVALVDLEHVTVYDRDGRQQWHRALDDIYQPIAISLDGQVDAIVCSEQKKCSTVHFDASGRETSRTQRSSPDLAAPAFIGYGTLEDPLVRRVPTIATDIEPESHTVHQTRDGKPLGSPIQVMDDHVAAQVGDLLVGVDRKDGTCTFTATRAGAPAWKTSTRCPDLGFPEVDVFANRIYLNDRSEDAYEIVTADLQGRQASSFRIRTGPTSESERLQLSPTPNSVVLTLTDQISAYSPTTGKRLWVKKLNRTSHDALEKTKKIYPGIDVSGPVIDHYDNAPRTLAELAVGRDVPSYVHTFIDAESGDESAELAAPYGSIMQGLDDGRVLVLGPDDMWLVSP</sequence>
<evidence type="ECO:0000256" key="1">
    <source>
        <dbReference type="SAM" id="Phobius"/>
    </source>
</evidence>
<proteinExistence type="predicted"/>
<dbReference type="Gene3D" id="2.130.10.10">
    <property type="entry name" value="YVTN repeat-like/Quinoprotein amine dehydrogenase"/>
    <property type="match status" value="1"/>
</dbReference>
<dbReference type="InterPro" id="IPR011047">
    <property type="entry name" value="Quinoprotein_ADH-like_sf"/>
</dbReference>
<dbReference type="InterPro" id="IPR015943">
    <property type="entry name" value="WD40/YVTN_repeat-like_dom_sf"/>
</dbReference>
<dbReference type="RefSeq" id="WP_165110417.1">
    <property type="nucleotide sequence ID" value="NZ_JAALAA010000005.1"/>
</dbReference>
<accession>A0A6M1R4P1</accession>
<dbReference type="Proteomes" id="UP000483261">
    <property type="component" value="Unassembled WGS sequence"/>
</dbReference>
<comment type="caution">
    <text evidence="2">The sequence shown here is derived from an EMBL/GenBank/DDBJ whole genome shotgun (WGS) entry which is preliminary data.</text>
</comment>
<name>A0A6M1R4P1_9ACTN</name>
<dbReference type="EMBL" id="JAALAA010000005">
    <property type="protein sequence ID" value="NGN92669.1"/>
    <property type="molecule type" value="Genomic_DNA"/>
</dbReference>
<reference evidence="2 3" key="1">
    <citation type="submission" date="2020-02" db="EMBL/GenBank/DDBJ databases">
        <title>Whole-genome analyses of novel actinobacteria.</title>
        <authorList>
            <person name="Sahin N."/>
        </authorList>
    </citation>
    <scope>NUCLEOTIDE SEQUENCE [LARGE SCALE GENOMIC DNA]</scope>
    <source>
        <strain evidence="2 3">KC13</strain>
    </source>
</reference>
<evidence type="ECO:0000313" key="2">
    <source>
        <dbReference type="EMBL" id="NGN92669.1"/>
    </source>
</evidence>